<accession>A0A1Y2FYH1</accession>
<name>A0A1Y2FYH1_9BASI</name>
<dbReference type="InParanoid" id="A0A1Y2FYH1"/>
<feature type="compositionally biased region" description="Basic and acidic residues" evidence="1">
    <location>
        <begin position="594"/>
        <end position="606"/>
    </location>
</feature>
<dbReference type="OrthoDB" id="2590241at2759"/>
<sequence>MLGQAIALLGTLALASAAPSALGSPAAATATPFACTLRSWVRAPDLTPGLLSTADARLLANGSDCQDLVGWSVGLRFKERAIVRLPAEGVELPAKPEFNQTAMAEWFAKQGQSDIYRVGWHEEQKSPYELEREAYELAMRNTSLWEVHGAERQVFDQQVQLAVAKGEASIPLRAVKSFAIAVPNVNLPPFLKDDFSQRSLSDEEGFAASEFHFDYYFTLALRNGSNIEVPAGRSAFVPLSAPAVESTRTERVTILMDQKADEKERFMLFEEARVENGECTADNTTTFAINIEVPSGEHVFEAGKELFLPTNIRRVKGSAQGPTFISFKANTIPAETWCSSFGHSDVERKTIALGDSSAYENASPWDQDAVQKIKMAGPAKTSQEEKEAAQQESATGSSDYYWSNEFEYRQAGGTKLNPLLEEQTVLVNFTTAHGLMPTFKTTFRSYLSFLQITLHTTQNCTDSTPELNEDKDIEDDNLWVSSYGALSPSKRAERSFKHLGNLSISITSPLTTTSPLPVHYTSPQALSPVLLPSLPSSAEEISFPLLNSTIRAEEGMDELKQSRYRDGWLWTNEDGRYQHVGKVWARKVQWEKEREEGRRKAERERSGFVVQVKESA</sequence>
<organism evidence="3 4">
    <name type="scientific">Leucosporidium creatinivorum</name>
    <dbReference type="NCBI Taxonomy" id="106004"/>
    <lineage>
        <taxon>Eukaryota</taxon>
        <taxon>Fungi</taxon>
        <taxon>Dikarya</taxon>
        <taxon>Basidiomycota</taxon>
        <taxon>Pucciniomycotina</taxon>
        <taxon>Microbotryomycetes</taxon>
        <taxon>Leucosporidiales</taxon>
        <taxon>Leucosporidium</taxon>
    </lineage>
</organism>
<dbReference type="AlphaFoldDB" id="A0A1Y2FYH1"/>
<keyword evidence="4" id="KW-1185">Reference proteome</keyword>
<evidence type="ECO:0000313" key="4">
    <source>
        <dbReference type="Proteomes" id="UP000193467"/>
    </source>
</evidence>
<feature type="chain" id="PRO_5013231646" evidence="2">
    <location>
        <begin position="18"/>
        <end position="616"/>
    </location>
</feature>
<feature type="signal peptide" evidence="2">
    <location>
        <begin position="1"/>
        <end position="17"/>
    </location>
</feature>
<proteinExistence type="predicted"/>
<keyword evidence="2" id="KW-0732">Signal</keyword>
<reference evidence="3 4" key="1">
    <citation type="submission" date="2016-07" db="EMBL/GenBank/DDBJ databases">
        <title>Pervasive Adenine N6-methylation of Active Genes in Fungi.</title>
        <authorList>
            <consortium name="DOE Joint Genome Institute"/>
            <person name="Mondo S.J."/>
            <person name="Dannebaum R.O."/>
            <person name="Kuo R.C."/>
            <person name="Labutti K."/>
            <person name="Haridas S."/>
            <person name="Kuo A."/>
            <person name="Salamov A."/>
            <person name="Ahrendt S.R."/>
            <person name="Lipzen A."/>
            <person name="Sullivan W."/>
            <person name="Andreopoulos W.B."/>
            <person name="Clum A."/>
            <person name="Lindquist E."/>
            <person name="Daum C."/>
            <person name="Ramamoorthy G.K."/>
            <person name="Gryganskyi A."/>
            <person name="Culley D."/>
            <person name="Magnuson J.K."/>
            <person name="James T.Y."/>
            <person name="O'Malley M.A."/>
            <person name="Stajich J.E."/>
            <person name="Spatafora J.W."/>
            <person name="Visel A."/>
            <person name="Grigoriev I.V."/>
        </authorList>
    </citation>
    <scope>NUCLEOTIDE SEQUENCE [LARGE SCALE GENOMIC DNA]</scope>
    <source>
        <strain evidence="3 4">62-1032</strain>
    </source>
</reference>
<evidence type="ECO:0000256" key="1">
    <source>
        <dbReference type="SAM" id="MobiDB-lite"/>
    </source>
</evidence>
<dbReference type="EMBL" id="MCGR01000007">
    <property type="protein sequence ID" value="ORY89117.1"/>
    <property type="molecule type" value="Genomic_DNA"/>
</dbReference>
<feature type="region of interest" description="Disordered" evidence="1">
    <location>
        <begin position="375"/>
        <end position="396"/>
    </location>
</feature>
<dbReference type="Proteomes" id="UP000193467">
    <property type="component" value="Unassembled WGS sequence"/>
</dbReference>
<comment type="caution">
    <text evidence="3">The sequence shown here is derived from an EMBL/GenBank/DDBJ whole genome shotgun (WGS) entry which is preliminary data.</text>
</comment>
<evidence type="ECO:0000256" key="2">
    <source>
        <dbReference type="SAM" id="SignalP"/>
    </source>
</evidence>
<gene>
    <name evidence="3" type="ORF">BCR35DRAFT_300929</name>
</gene>
<evidence type="ECO:0000313" key="3">
    <source>
        <dbReference type="EMBL" id="ORY89117.1"/>
    </source>
</evidence>
<feature type="region of interest" description="Disordered" evidence="1">
    <location>
        <begin position="594"/>
        <end position="616"/>
    </location>
</feature>
<protein>
    <submittedName>
        <fullName evidence="3">Uncharacterized protein</fullName>
    </submittedName>
</protein>